<dbReference type="InterPro" id="IPR055481">
    <property type="entry name" value="DUF7053"/>
</dbReference>
<dbReference type="PANTHER" id="PTHR38117:SF1">
    <property type="entry name" value="DUF3074 DOMAIN-CONTAINING PROTEIN"/>
    <property type="match status" value="1"/>
</dbReference>
<feature type="region of interest" description="Disordered" evidence="1">
    <location>
        <begin position="103"/>
        <end position="127"/>
    </location>
</feature>
<proteinExistence type="predicted"/>
<dbReference type="EMBL" id="MUNK01000400">
    <property type="protein sequence ID" value="OTA22129.1"/>
    <property type="molecule type" value="Genomic_DNA"/>
</dbReference>
<reference evidence="3 4" key="1">
    <citation type="submission" date="2017-01" db="EMBL/GenBank/DDBJ databases">
        <title>The recent genome duplication of the halophilic yeast Hortaea werneckii: insights from long-read sequencing.</title>
        <authorList>
            <person name="Sinha S."/>
            <person name="Flibotte S."/>
            <person name="Neira M."/>
            <person name="Lenassi M."/>
            <person name="Gostincar C."/>
            <person name="Stajich J.E."/>
            <person name="Nislow C.E."/>
        </authorList>
    </citation>
    <scope>NUCLEOTIDE SEQUENCE [LARGE SCALE GENOMIC DNA]</scope>
    <source>
        <strain evidence="3 4">EXF-2000</strain>
    </source>
</reference>
<name>A0A1Z5SMT5_HORWE</name>
<gene>
    <name evidence="3" type="ORF">BTJ68_15305</name>
</gene>
<dbReference type="Proteomes" id="UP000194280">
    <property type="component" value="Unassembled WGS sequence"/>
</dbReference>
<dbReference type="Pfam" id="PF23155">
    <property type="entry name" value="DUF7053"/>
    <property type="match status" value="1"/>
</dbReference>
<evidence type="ECO:0000259" key="2">
    <source>
        <dbReference type="Pfam" id="PF23155"/>
    </source>
</evidence>
<comment type="caution">
    <text evidence="3">The sequence shown here is derived from an EMBL/GenBank/DDBJ whole genome shotgun (WGS) entry which is preliminary data.</text>
</comment>
<evidence type="ECO:0000313" key="3">
    <source>
        <dbReference type="EMBL" id="OTA22129.1"/>
    </source>
</evidence>
<dbReference type="PANTHER" id="PTHR38117">
    <property type="entry name" value="NACHT AND WD40 DOMAIN PROTEIN"/>
    <property type="match status" value="1"/>
</dbReference>
<dbReference type="AlphaFoldDB" id="A0A1Z5SMT5"/>
<sequence length="127" mass="14196">MGKRYVYTKVTPLPSNIPRQLALDMLHSHSEVIQLNPLVTGVKAIDAPRDAARDEFFSQWYEISEIITWGPGLKKRINFKGVFHDQPWGFRVTFTLPWGPTCATNTESVGTSPESRGTQGTGTRYAG</sequence>
<evidence type="ECO:0000256" key="1">
    <source>
        <dbReference type="SAM" id="MobiDB-lite"/>
    </source>
</evidence>
<dbReference type="VEuPathDB" id="FungiDB:BTJ68_15305"/>
<organism evidence="3 4">
    <name type="scientific">Hortaea werneckii EXF-2000</name>
    <dbReference type="NCBI Taxonomy" id="1157616"/>
    <lineage>
        <taxon>Eukaryota</taxon>
        <taxon>Fungi</taxon>
        <taxon>Dikarya</taxon>
        <taxon>Ascomycota</taxon>
        <taxon>Pezizomycotina</taxon>
        <taxon>Dothideomycetes</taxon>
        <taxon>Dothideomycetidae</taxon>
        <taxon>Mycosphaerellales</taxon>
        <taxon>Teratosphaeriaceae</taxon>
        <taxon>Hortaea</taxon>
    </lineage>
</organism>
<dbReference type="OrthoDB" id="5078320at2759"/>
<dbReference type="STRING" id="1157616.A0A1Z5SMT5"/>
<dbReference type="InParanoid" id="A0A1Z5SMT5"/>
<accession>A0A1Z5SMT5</accession>
<evidence type="ECO:0000313" key="4">
    <source>
        <dbReference type="Proteomes" id="UP000194280"/>
    </source>
</evidence>
<protein>
    <recommendedName>
        <fullName evidence="2">DUF7053 domain-containing protein</fullName>
    </recommendedName>
</protein>
<keyword evidence="4" id="KW-1185">Reference proteome</keyword>
<feature type="domain" description="DUF7053" evidence="2">
    <location>
        <begin position="3"/>
        <end position="102"/>
    </location>
</feature>